<evidence type="ECO:0000313" key="2">
    <source>
        <dbReference type="EMBL" id="EWY79443.1"/>
    </source>
</evidence>
<feature type="compositionally biased region" description="Basic and acidic residues" evidence="1">
    <location>
        <begin position="103"/>
        <end position="114"/>
    </location>
</feature>
<gene>
    <name evidence="2" type="ORF">FOYG_17391</name>
</gene>
<evidence type="ECO:0000313" key="3">
    <source>
        <dbReference type="Proteomes" id="UP000030753"/>
    </source>
</evidence>
<proteinExistence type="predicted"/>
<dbReference type="AlphaFoldDB" id="W9HA64"/>
<evidence type="ECO:0000256" key="1">
    <source>
        <dbReference type="SAM" id="MobiDB-lite"/>
    </source>
</evidence>
<protein>
    <submittedName>
        <fullName evidence="2">Uncharacterized protein</fullName>
    </submittedName>
</protein>
<reference evidence="2 3" key="1">
    <citation type="submission" date="2011-06" db="EMBL/GenBank/DDBJ databases">
        <title>The Genome Sequence of Fusarium oxysporum FOSC 3-a.</title>
        <authorList>
            <consortium name="The Broad Institute Genome Sequencing Platform"/>
            <person name="Ma L.-J."/>
            <person name="Gale L.R."/>
            <person name="Schwartz D.C."/>
            <person name="Zhou S."/>
            <person name="Corby-Kistler H."/>
            <person name="Young S.K."/>
            <person name="Zeng Q."/>
            <person name="Gargeya S."/>
            <person name="Fitzgerald M."/>
            <person name="Haas B."/>
            <person name="Abouelleil A."/>
            <person name="Alvarado L."/>
            <person name="Arachchi H.M."/>
            <person name="Berlin A."/>
            <person name="Brown A."/>
            <person name="Chapman S.B."/>
            <person name="Chen Z."/>
            <person name="Dunbar C."/>
            <person name="Freedman E."/>
            <person name="Gearin G."/>
            <person name="Gellesch M."/>
            <person name="Goldberg J."/>
            <person name="Griggs A."/>
            <person name="Gujja S."/>
            <person name="Heiman D."/>
            <person name="Howarth C."/>
            <person name="Larson L."/>
            <person name="Lui A."/>
            <person name="MacDonald P.J.P."/>
            <person name="Mehta T."/>
            <person name="Montmayeur A."/>
            <person name="Murphy C."/>
            <person name="Neiman D."/>
            <person name="Pearson M."/>
            <person name="Priest M."/>
            <person name="Roberts A."/>
            <person name="Saif S."/>
            <person name="Shea T."/>
            <person name="Shenoy N."/>
            <person name="Sisk P."/>
            <person name="Stolte C."/>
            <person name="Sykes S."/>
            <person name="Wortman J."/>
            <person name="Nusbaum C."/>
            <person name="Birren B."/>
        </authorList>
    </citation>
    <scope>NUCLEOTIDE SEQUENCE [LARGE SCALE GENOMIC DNA]</scope>
    <source>
        <strain evidence="3">FOSC 3-a</strain>
    </source>
</reference>
<accession>W9HA64</accession>
<feature type="region of interest" description="Disordered" evidence="1">
    <location>
        <begin position="76"/>
        <end position="114"/>
    </location>
</feature>
<dbReference type="HOGENOM" id="CLU_1180270_0_0_1"/>
<organism evidence="2 3">
    <name type="scientific">Fusarium oxysporum NRRL 32931</name>
    <dbReference type="NCBI Taxonomy" id="660029"/>
    <lineage>
        <taxon>Eukaryota</taxon>
        <taxon>Fungi</taxon>
        <taxon>Dikarya</taxon>
        <taxon>Ascomycota</taxon>
        <taxon>Pezizomycotina</taxon>
        <taxon>Sordariomycetes</taxon>
        <taxon>Hypocreomycetidae</taxon>
        <taxon>Hypocreales</taxon>
        <taxon>Nectriaceae</taxon>
        <taxon>Fusarium</taxon>
        <taxon>Fusarium oxysporum species complex</taxon>
    </lineage>
</organism>
<name>W9HA64_FUSOX</name>
<sequence>MNARGSAISQPNILRNLSLDVTQATLELLLDLGHLIVAAVKLPKTFDTDKADANEAATVCTSGQTRQHLLKSACQDNSRLQVDDPRHGTDTANHDPGSGHAVNGDKEDSRDELRPSTQALQFGLSLKRSVRMRLGNALPRHFSLFQLIIVPRLSILKAEAASCSTTQATLAAAPRNFSAQLFSCASLHLSPTGPIPAHDRSSPPDPIRSALVESENEALSYSTRIDERTTRISMN</sequence>
<dbReference type="EMBL" id="JH717866">
    <property type="protein sequence ID" value="EWY79443.1"/>
    <property type="molecule type" value="Genomic_DNA"/>
</dbReference>
<dbReference type="Proteomes" id="UP000030753">
    <property type="component" value="Unassembled WGS sequence"/>
</dbReference>
<feature type="compositionally biased region" description="Basic and acidic residues" evidence="1">
    <location>
        <begin position="81"/>
        <end position="93"/>
    </location>
</feature>